<dbReference type="CDD" id="cd00038">
    <property type="entry name" value="CAP_ED"/>
    <property type="match status" value="1"/>
</dbReference>
<proteinExistence type="predicted"/>
<dbReference type="AlphaFoldDB" id="A0A0B8T3P2"/>
<dbReference type="InterPro" id="IPR014710">
    <property type="entry name" value="RmlC-like_jellyroll"/>
</dbReference>
<comment type="caution">
    <text evidence="1">The sequence shown here is derived from an EMBL/GenBank/DDBJ whole genome shotgun (WGS) entry which is preliminary data.</text>
</comment>
<sequence length="192" mass="22708">MFINHILNKFAHFNLTEEEIQETRKILRLQQYKKNSLFLKKGEHSTRIGLLVKGLMYAYTIDSNGEEQIHNVFYPSSSHDIVFNYEAYIQAEPSQVFYKFYQDSTIIVLDIAEVKQLYQQFPRFYQLEMLIMQPQFLQALFQNKLLRAGSAPEKIAILKRQSPEIFKLFPSAYIASYLGIHRNTFNRAMHKL</sequence>
<evidence type="ECO:0000313" key="1">
    <source>
        <dbReference type="EMBL" id="KGE13738.1"/>
    </source>
</evidence>
<dbReference type="InterPro" id="IPR000595">
    <property type="entry name" value="cNMP-bd_dom"/>
</dbReference>
<dbReference type="eggNOG" id="COG0664">
    <property type="taxonomic scope" value="Bacteria"/>
</dbReference>
<reference evidence="1 2" key="2">
    <citation type="journal article" date="2015" name="PLoS ONE">
        <title>Whole-Genome Optical Mapping and Finished Genome Sequence of Sphingobacterium deserti sp. nov., a New Species Isolated from the Western Desert of China.</title>
        <authorList>
            <person name="Teng C."/>
            <person name="Zhou Z."/>
            <person name="Molnar I."/>
            <person name="Li X."/>
            <person name="Tang R."/>
            <person name="Chen M."/>
            <person name="Wang L."/>
            <person name="Su S."/>
            <person name="Zhang W."/>
            <person name="Lin M."/>
        </authorList>
    </citation>
    <scope>NUCLEOTIDE SEQUENCE [LARGE SCALE GENOMIC DNA]</scope>
    <source>
        <strain evidence="2">ACCC05744</strain>
    </source>
</reference>
<dbReference type="Gene3D" id="2.60.120.10">
    <property type="entry name" value="Jelly Rolls"/>
    <property type="match status" value="1"/>
</dbReference>
<protein>
    <submittedName>
        <fullName evidence="1">Putative transcriptional regulator, Crp/Fnr family</fullName>
    </submittedName>
</protein>
<evidence type="ECO:0000313" key="2">
    <source>
        <dbReference type="Proteomes" id="UP000031802"/>
    </source>
</evidence>
<dbReference type="OrthoDB" id="792939at2"/>
<reference evidence="2" key="1">
    <citation type="submission" date="2014-04" db="EMBL/GenBank/DDBJ databases">
        <title>Whole-Genome optical mapping and complete genome sequence of Sphingobacterium deserti sp. nov., a new spaces isolated from desert in the west of China.</title>
        <authorList>
            <person name="Teng C."/>
            <person name="Zhou Z."/>
            <person name="Li X."/>
            <person name="Chen M."/>
            <person name="Lin M."/>
            <person name="Wang L."/>
            <person name="Su S."/>
            <person name="Zhang C."/>
            <person name="Zhang W."/>
        </authorList>
    </citation>
    <scope>NUCLEOTIDE SEQUENCE [LARGE SCALE GENOMIC DNA]</scope>
    <source>
        <strain evidence="2">ACCC05744</strain>
    </source>
</reference>
<dbReference type="PATRIC" id="fig|1229276.3.peg.2551"/>
<dbReference type="Proteomes" id="UP000031802">
    <property type="component" value="Unassembled WGS sequence"/>
</dbReference>
<dbReference type="InterPro" id="IPR018490">
    <property type="entry name" value="cNMP-bd_dom_sf"/>
</dbReference>
<accession>A0A0B8T3P2</accession>
<dbReference type="EMBL" id="JJMU01000042">
    <property type="protein sequence ID" value="KGE13738.1"/>
    <property type="molecule type" value="Genomic_DNA"/>
</dbReference>
<dbReference type="SUPFAM" id="SSF51206">
    <property type="entry name" value="cAMP-binding domain-like"/>
    <property type="match status" value="1"/>
</dbReference>
<name>A0A0B8T3P2_9SPHI</name>
<dbReference type="STRING" id="1229276.DI53_2478"/>
<dbReference type="RefSeq" id="WP_037499731.1">
    <property type="nucleotide sequence ID" value="NZ_JJMU01000042.1"/>
</dbReference>
<gene>
    <name evidence="1" type="ORF">DI53_2478</name>
</gene>
<keyword evidence="2" id="KW-1185">Reference proteome</keyword>
<organism evidence="1 2">
    <name type="scientific">Sphingobacterium deserti</name>
    <dbReference type="NCBI Taxonomy" id="1229276"/>
    <lineage>
        <taxon>Bacteria</taxon>
        <taxon>Pseudomonadati</taxon>
        <taxon>Bacteroidota</taxon>
        <taxon>Sphingobacteriia</taxon>
        <taxon>Sphingobacteriales</taxon>
        <taxon>Sphingobacteriaceae</taxon>
        <taxon>Sphingobacterium</taxon>
    </lineage>
</organism>